<evidence type="ECO:0000256" key="6">
    <source>
        <dbReference type="SAM" id="Phobius"/>
    </source>
</evidence>
<accession>G8R5C1</accession>
<dbReference type="AlphaFoldDB" id="G8R5C1"/>
<evidence type="ECO:0000256" key="1">
    <source>
        <dbReference type="ARBA" id="ARBA00004141"/>
    </source>
</evidence>
<dbReference type="KEGG" id="oho:Oweho_1161"/>
<dbReference type="GO" id="GO:0016020">
    <property type="term" value="C:membrane"/>
    <property type="evidence" value="ECO:0007669"/>
    <property type="project" value="UniProtKB-SubCell"/>
</dbReference>
<proteinExistence type="inferred from homology"/>
<dbReference type="eggNOG" id="COG3714">
    <property type="taxonomic scope" value="Bacteria"/>
</dbReference>
<organism evidence="7 8">
    <name type="scientific">Owenweeksia hongkongensis (strain DSM 17368 / CIP 108786 / JCM 12287 / NRRL B-23963 / UST20020801)</name>
    <dbReference type="NCBI Taxonomy" id="926562"/>
    <lineage>
        <taxon>Bacteria</taxon>
        <taxon>Pseudomonadati</taxon>
        <taxon>Bacteroidota</taxon>
        <taxon>Flavobacteriia</taxon>
        <taxon>Flavobacteriales</taxon>
        <taxon>Owenweeksiaceae</taxon>
        <taxon>Owenweeksia</taxon>
    </lineage>
</organism>
<feature type="transmembrane region" description="Helical" evidence="6">
    <location>
        <begin position="155"/>
        <end position="174"/>
    </location>
</feature>
<dbReference type="Proteomes" id="UP000005631">
    <property type="component" value="Chromosome"/>
</dbReference>
<evidence type="ECO:0000256" key="2">
    <source>
        <dbReference type="ARBA" id="ARBA00007375"/>
    </source>
</evidence>
<dbReference type="STRING" id="926562.Oweho_1161"/>
<comment type="subcellular location">
    <subcellularLocation>
        <location evidence="1">Membrane</location>
        <topology evidence="1">Multi-pass membrane protein</topology>
    </subcellularLocation>
</comment>
<gene>
    <name evidence="7" type="ordered locus">Oweho_1161</name>
</gene>
<dbReference type="PANTHER" id="PTHR31885:SF6">
    <property type="entry name" value="GH04784P"/>
    <property type="match status" value="1"/>
</dbReference>
<feature type="transmembrane region" description="Helical" evidence="6">
    <location>
        <begin position="128"/>
        <end position="148"/>
    </location>
</feature>
<feature type="transmembrane region" description="Helical" evidence="6">
    <location>
        <begin position="180"/>
        <end position="202"/>
    </location>
</feature>
<evidence type="ECO:0000256" key="3">
    <source>
        <dbReference type="ARBA" id="ARBA00022692"/>
    </source>
</evidence>
<keyword evidence="5 6" id="KW-0472">Membrane</keyword>
<dbReference type="HOGENOM" id="CLU_079086_0_1_10"/>
<sequence length="212" mass="23392">MSILLLHLVVIYKPDSVELYYLSKPLLLFSLAVFFINRNGFTTVSIKQVAAALALSLAGDVLLMRDGEFFFLGGMAAFLIAHVFYLLFYFGQKLKVSLAALAGGGAIAGAGLWTLYTYVNTPPELELYLYVYGIVLGLHFVISLLFAYANKGLQWLSALGAFLFLISDLILAFNKFNESTVYLSIAVMLTYGLAQYCIVLSINDYLEKGRGD</sequence>
<name>G8R5C1_OWEHD</name>
<dbReference type="EMBL" id="CP003156">
    <property type="protein sequence ID" value="AEV32166.1"/>
    <property type="molecule type" value="Genomic_DNA"/>
</dbReference>
<keyword evidence="8" id="KW-1185">Reference proteome</keyword>
<protein>
    <submittedName>
        <fullName evidence="7">Putative membrane protein</fullName>
    </submittedName>
</protein>
<evidence type="ECO:0000313" key="7">
    <source>
        <dbReference type="EMBL" id="AEV32166.1"/>
    </source>
</evidence>
<dbReference type="InterPro" id="IPR012506">
    <property type="entry name" value="TMEM86B-like"/>
</dbReference>
<keyword evidence="4 6" id="KW-1133">Transmembrane helix</keyword>
<dbReference type="PANTHER" id="PTHR31885">
    <property type="entry name" value="GH04784P"/>
    <property type="match status" value="1"/>
</dbReference>
<feature type="transmembrane region" description="Helical" evidence="6">
    <location>
        <begin position="69"/>
        <end position="89"/>
    </location>
</feature>
<dbReference type="Pfam" id="PF07947">
    <property type="entry name" value="YhhN"/>
    <property type="match status" value="1"/>
</dbReference>
<feature type="transmembrane region" description="Helical" evidence="6">
    <location>
        <begin position="20"/>
        <end position="37"/>
    </location>
</feature>
<dbReference type="GO" id="GO:0016787">
    <property type="term" value="F:hydrolase activity"/>
    <property type="evidence" value="ECO:0007669"/>
    <property type="project" value="TreeGrafter"/>
</dbReference>
<evidence type="ECO:0000256" key="4">
    <source>
        <dbReference type="ARBA" id="ARBA00022989"/>
    </source>
</evidence>
<comment type="similarity">
    <text evidence="2">Belongs to the TMEM86 family.</text>
</comment>
<reference evidence="7 8" key="1">
    <citation type="journal article" date="2012" name="Stand. Genomic Sci.">
        <title>Genome sequence of the orange-pigmented seawater bacterium Owenweeksia hongkongensis type strain (UST20020801(T)).</title>
        <authorList>
            <person name="Riedel T."/>
            <person name="Held B."/>
            <person name="Nolan M."/>
            <person name="Lucas S."/>
            <person name="Lapidus A."/>
            <person name="Tice H."/>
            <person name="Del Rio T.G."/>
            <person name="Cheng J.F."/>
            <person name="Han C."/>
            <person name="Tapia R."/>
            <person name="Goodwin L.A."/>
            <person name="Pitluck S."/>
            <person name="Liolios K."/>
            <person name="Mavromatis K."/>
            <person name="Pagani I."/>
            <person name="Ivanova N."/>
            <person name="Mikhailova N."/>
            <person name="Pati A."/>
            <person name="Chen A."/>
            <person name="Palaniappan K."/>
            <person name="Rohde M."/>
            <person name="Tindall B.J."/>
            <person name="Detter J.C."/>
            <person name="Goker M."/>
            <person name="Woyke T."/>
            <person name="Bristow J."/>
            <person name="Eisen J.A."/>
            <person name="Markowitz V."/>
            <person name="Hugenholtz P."/>
            <person name="Klenk H.P."/>
            <person name="Kyrpides N.C."/>
        </authorList>
    </citation>
    <scope>NUCLEOTIDE SEQUENCE</scope>
    <source>
        <strain evidence="8">DSM 17368 / JCM 12287 / NRRL B-23963</strain>
    </source>
</reference>
<evidence type="ECO:0000313" key="8">
    <source>
        <dbReference type="Proteomes" id="UP000005631"/>
    </source>
</evidence>
<feature type="transmembrane region" description="Helical" evidence="6">
    <location>
        <begin position="96"/>
        <end position="116"/>
    </location>
</feature>
<keyword evidence="3 6" id="KW-0812">Transmembrane</keyword>
<evidence type="ECO:0000256" key="5">
    <source>
        <dbReference type="ARBA" id="ARBA00023136"/>
    </source>
</evidence>